<dbReference type="GO" id="GO:0016491">
    <property type="term" value="F:oxidoreductase activity"/>
    <property type="evidence" value="ECO:0007669"/>
    <property type="project" value="InterPro"/>
</dbReference>
<evidence type="ECO:0000256" key="2">
    <source>
        <dbReference type="ARBA" id="ARBA00022714"/>
    </source>
</evidence>
<dbReference type="Pfam" id="PF00970">
    <property type="entry name" value="FAD_binding_6"/>
    <property type="match status" value="1"/>
</dbReference>
<dbReference type="PANTHER" id="PTHR47354">
    <property type="entry name" value="NADH OXIDOREDUCTASE HCR"/>
    <property type="match status" value="1"/>
</dbReference>
<feature type="domain" description="2Fe-2S ferredoxin-type" evidence="4">
    <location>
        <begin position="236"/>
        <end position="317"/>
    </location>
</feature>
<protein>
    <submittedName>
        <fullName evidence="6">Ferredoxin reductase</fullName>
    </submittedName>
</protein>
<dbReference type="PRINTS" id="PR00371">
    <property type="entry name" value="FPNCR"/>
</dbReference>
<dbReference type="InterPro" id="IPR012675">
    <property type="entry name" value="Beta-grasp_dom_sf"/>
</dbReference>
<dbReference type="Proteomes" id="UP000622166">
    <property type="component" value="Unassembled WGS sequence"/>
</dbReference>
<evidence type="ECO:0000256" key="1">
    <source>
        <dbReference type="ARBA" id="ARBA00001974"/>
    </source>
</evidence>
<dbReference type="PANTHER" id="PTHR47354:SF3">
    <property type="entry name" value="OXIDOREDUCTASE-RELATED"/>
    <property type="match status" value="1"/>
</dbReference>
<dbReference type="InterPro" id="IPR017938">
    <property type="entry name" value="Riboflavin_synthase-like_b-brl"/>
</dbReference>
<dbReference type="GO" id="GO:0051537">
    <property type="term" value="F:2 iron, 2 sulfur cluster binding"/>
    <property type="evidence" value="ECO:0007669"/>
    <property type="project" value="UniProtKB-KW"/>
</dbReference>
<dbReference type="SUPFAM" id="SSF63380">
    <property type="entry name" value="Riboflavin synthase domain-like"/>
    <property type="match status" value="1"/>
</dbReference>
<reference evidence="6" key="1">
    <citation type="journal article" date="2014" name="Int. J. Syst. Evol. Microbiol.">
        <title>Complete genome sequence of Corynebacterium casei LMG S-19264T (=DSM 44701T), isolated from a smear-ripened cheese.</title>
        <authorList>
            <consortium name="US DOE Joint Genome Institute (JGI-PGF)"/>
            <person name="Walter F."/>
            <person name="Albersmeier A."/>
            <person name="Kalinowski J."/>
            <person name="Ruckert C."/>
        </authorList>
    </citation>
    <scope>NUCLEOTIDE SEQUENCE</scope>
    <source>
        <strain evidence="6">JCM 4815</strain>
    </source>
</reference>
<keyword evidence="3" id="KW-0411">Iron-sulfur</keyword>
<name>A0A918UXK6_9ACTN</name>
<keyword evidence="2" id="KW-0408">Iron</keyword>
<evidence type="ECO:0000259" key="5">
    <source>
        <dbReference type="PROSITE" id="PS51384"/>
    </source>
</evidence>
<dbReference type="InterPro" id="IPR036010">
    <property type="entry name" value="2Fe-2S_ferredoxin-like_sf"/>
</dbReference>
<dbReference type="CDD" id="cd00207">
    <property type="entry name" value="fer2"/>
    <property type="match status" value="1"/>
</dbReference>
<keyword evidence="2" id="KW-0479">Metal-binding</keyword>
<dbReference type="InterPro" id="IPR039261">
    <property type="entry name" value="FNR_nucleotide-bd"/>
</dbReference>
<proteinExistence type="predicted"/>
<reference evidence="6" key="2">
    <citation type="submission" date="2020-09" db="EMBL/GenBank/DDBJ databases">
        <authorList>
            <person name="Sun Q."/>
            <person name="Ohkuma M."/>
        </authorList>
    </citation>
    <scope>NUCLEOTIDE SEQUENCE</scope>
    <source>
        <strain evidence="6">JCM 4815</strain>
    </source>
</reference>
<dbReference type="InterPro" id="IPR017927">
    <property type="entry name" value="FAD-bd_FR_type"/>
</dbReference>
<dbReference type="PROSITE" id="PS00197">
    <property type="entry name" value="2FE2S_FER_1"/>
    <property type="match status" value="1"/>
</dbReference>
<gene>
    <name evidence="6" type="ORF">GCM10010365_73170</name>
</gene>
<dbReference type="RefSeq" id="WP_189866929.1">
    <property type="nucleotide sequence ID" value="NZ_BMVW01000026.1"/>
</dbReference>
<dbReference type="Gene3D" id="3.10.20.30">
    <property type="match status" value="1"/>
</dbReference>
<feature type="domain" description="FAD-binding FR-type" evidence="5">
    <location>
        <begin position="1"/>
        <end position="86"/>
    </location>
</feature>
<accession>A0A918UXK6</accession>
<dbReference type="EMBL" id="BMVW01000026">
    <property type="protein sequence ID" value="GGZ41761.1"/>
    <property type="molecule type" value="Genomic_DNA"/>
</dbReference>
<evidence type="ECO:0000259" key="4">
    <source>
        <dbReference type="PROSITE" id="PS51085"/>
    </source>
</evidence>
<dbReference type="InterPro" id="IPR008333">
    <property type="entry name" value="Cbr1-like_FAD-bd_dom"/>
</dbReference>
<keyword evidence="2" id="KW-0001">2Fe-2S</keyword>
<dbReference type="Pfam" id="PF00111">
    <property type="entry name" value="Fer2"/>
    <property type="match status" value="1"/>
</dbReference>
<evidence type="ECO:0000313" key="7">
    <source>
        <dbReference type="Proteomes" id="UP000622166"/>
    </source>
</evidence>
<evidence type="ECO:0000313" key="6">
    <source>
        <dbReference type="EMBL" id="GGZ41761.1"/>
    </source>
</evidence>
<dbReference type="AlphaFoldDB" id="A0A918UXK6"/>
<dbReference type="SUPFAM" id="SSF54292">
    <property type="entry name" value="2Fe-2S ferredoxin-like"/>
    <property type="match status" value="1"/>
</dbReference>
<sequence length="317" mass="34474">MTLVLRPNANWRGFEAGQYVRLGVEVNGVRRHRCFSLASSAHRKDRSIEISARVNPDGIVSPYLKHRATTGEMYTVSPAQGEFTLPERRPAHLLMIGSGSGVTPLMSILRTLHDEHHSGRVTFLHYARTEADMLYRDELEDMTRHRPHLTVVRAYTAQRTGGDLYGHLSEEHLAAVGVDVVDVAAADAYVSGPPDLVETVRGIWTARGLADRLHTENFAAPVAPTAAPTTHSVPHAKVIFARSGVSAPAAGVSLLELAEASGLRPPFGCRQGICTTCTSRKLGGTVRHLLNGEVSHVEEEQIRLCVSAPYGDVTLDL</sequence>
<keyword evidence="7" id="KW-1185">Reference proteome</keyword>
<dbReference type="InterPro" id="IPR001709">
    <property type="entry name" value="Flavoprot_Pyr_Nucl_cyt_Rdtase"/>
</dbReference>
<dbReference type="InterPro" id="IPR001041">
    <property type="entry name" value="2Fe-2S_ferredoxin-type"/>
</dbReference>
<dbReference type="PRINTS" id="PR00410">
    <property type="entry name" value="PHEHYDRXLASE"/>
</dbReference>
<dbReference type="InterPro" id="IPR050415">
    <property type="entry name" value="MRET"/>
</dbReference>
<dbReference type="SUPFAM" id="SSF52343">
    <property type="entry name" value="Ferredoxin reductase-like, C-terminal NADP-linked domain"/>
    <property type="match status" value="1"/>
</dbReference>
<dbReference type="InterPro" id="IPR006058">
    <property type="entry name" value="2Fe2S_fd_BS"/>
</dbReference>
<comment type="cofactor">
    <cofactor evidence="1">
        <name>FAD</name>
        <dbReference type="ChEBI" id="CHEBI:57692"/>
    </cofactor>
</comment>
<dbReference type="Gene3D" id="2.40.30.10">
    <property type="entry name" value="Translation factors"/>
    <property type="match status" value="1"/>
</dbReference>
<dbReference type="PROSITE" id="PS51384">
    <property type="entry name" value="FAD_FR"/>
    <property type="match status" value="1"/>
</dbReference>
<dbReference type="Pfam" id="PF00175">
    <property type="entry name" value="NAD_binding_1"/>
    <property type="match status" value="1"/>
</dbReference>
<evidence type="ECO:0000256" key="3">
    <source>
        <dbReference type="ARBA" id="ARBA00023014"/>
    </source>
</evidence>
<dbReference type="Gene3D" id="3.40.50.80">
    <property type="entry name" value="Nucleotide-binding domain of ferredoxin-NADP reductase (FNR) module"/>
    <property type="match status" value="1"/>
</dbReference>
<dbReference type="PROSITE" id="PS51085">
    <property type="entry name" value="2FE2S_FER_2"/>
    <property type="match status" value="1"/>
</dbReference>
<dbReference type="InterPro" id="IPR001433">
    <property type="entry name" value="OxRdtase_FAD/NAD-bd"/>
</dbReference>
<organism evidence="6 7">
    <name type="scientific">Streptomyces poonensis</name>
    <dbReference type="NCBI Taxonomy" id="68255"/>
    <lineage>
        <taxon>Bacteria</taxon>
        <taxon>Bacillati</taxon>
        <taxon>Actinomycetota</taxon>
        <taxon>Actinomycetes</taxon>
        <taxon>Kitasatosporales</taxon>
        <taxon>Streptomycetaceae</taxon>
        <taxon>Streptomyces</taxon>
    </lineage>
</organism>
<comment type="caution">
    <text evidence="6">The sequence shown here is derived from an EMBL/GenBank/DDBJ whole genome shotgun (WGS) entry which is preliminary data.</text>
</comment>